<keyword evidence="4" id="KW-0804">Transcription</keyword>
<dbReference type="GO" id="GO:0003677">
    <property type="term" value="F:DNA binding"/>
    <property type="evidence" value="ECO:0007669"/>
    <property type="project" value="UniProtKB-KW"/>
</dbReference>
<evidence type="ECO:0000256" key="2">
    <source>
        <dbReference type="ARBA" id="ARBA00023125"/>
    </source>
</evidence>
<dbReference type="InterPro" id="IPR009061">
    <property type="entry name" value="DNA-bd_dom_put_sf"/>
</dbReference>
<proteinExistence type="predicted"/>
<dbReference type="SUPFAM" id="SSF46955">
    <property type="entry name" value="Putative DNA-binding domain"/>
    <property type="match status" value="1"/>
</dbReference>
<dbReference type="InterPro" id="IPR047057">
    <property type="entry name" value="MerR_fam"/>
</dbReference>
<dbReference type="PANTHER" id="PTHR30204:SF90">
    <property type="entry name" value="HTH-TYPE TRANSCRIPTIONAL ACTIVATOR MTA"/>
    <property type="match status" value="1"/>
</dbReference>
<dbReference type="PRINTS" id="PR00040">
    <property type="entry name" value="HTHMERR"/>
</dbReference>
<name>A0A4R3ZU32_9ACTN</name>
<reference evidence="7 8" key="1">
    <citation type="submission" date="2019-03" db="EMBL/GenBank/DDBJ databases">
        <title>Root nodule microbial communities of legume samples collected from USA, Mexico and Botswana.</title>
        <authorList>
            <person name="Hirsch A."/>
        </authorList>
    </citation>
    <scope>NUCLEOTIDE SEQUENCE [LARGE SCALE GENOMIC DNA]</scope>
    <source>
        <strain evidence="7 8">55</strain>
    </source>
</reference>
<dbReference type="Gene3D" id="1.10.1660.10">
    <property type="match status" value="1"/>
</dbReference>
<dbReference type="InterPro" id="IPR036244">
    <property type="entry name" value="TipA-like_antibiotic-bd"/>
</dbReference>
<dbReference type="Gene3D" id="1.10.490.50">
    <property type="entry name" value="Antibiotic binding domain of TipA-like multidrug resistance regulators"/>
    <property type="match status" value="1"/>
</dbReference>
<dbReference type="GO" id="GO:0003700">
    <property type="term" value="F:DNA-binding transcription factor activity"/>
    <property type="evidence" value="ECO:0007669"/>
    <property type="project" value="InterPro"/>
</dbReference>
<evidence type="ECO:0000256" key="3">
    <source>
        <dbReference type="ARBA" id="ARBA00023159"/>
    </source>
</evidence>
<feature type="region of interest" description="Disordered" evidence="5">
    <location>
        <begin position="1"/>
        <end position="28"/>
    </location>
</feature>
<dbReference type="CDD" id="cd01106">
    <property type="entry name" value="HTH_TipAL-Mta"/>
    <property type="match status" value="1"/>
</dbReference>
<dbReference type="PANTHER" id="PTHR30204">
    <property type="entry name" value="REDOX-CYCLING DRUG-SENSING TRANSCRIPTIONAL ACTIVATOR SOXR"/>
    <property type="match status" value="1"/>
</dbReference>
<dbReference type="EMBL" id="SMCX01000009">
    <property type="protein sequence ID" value="TCW23887.1"/>
    <property type="molecule type" value="Genomic_DNA"/>
</dbReference>
<keyword evidence="1" id="KW-0805">Transcription regulation</keyword>
<keyword evidence="3" id="KW-0010">Activator</keyword>
<dbReference type="AlphaFoldDB" id="A0A4R3ZU32"/>
<dbReference type="InterPro" id="IPR012925">
    <property type="entry name" value="TipAS_dom"/>
</dbReference>
<evidence type="ECO:0000313" key="8">
    <source>
        <dbReference type="Proteomes" id="UP000295805"/>
    </source>
</evidence>
<dbReference type="Pfam" id="PF13411">
    <property type="entry name" value="MerR_1"/>
    <property type="match status" value="1"/>
</dbReference>
<evidence type="ECO:0000259" key="6">
    <source>
        <dbReference type="PROSITE" id="PS50937"/>
    </source>
</evidence>
<sequence length="290" mass="32177">MTTHEGDGTPTPDGTPAPDEQPALEGTRGSAGLTVGAAAALVGVSVRTLHHWDRIGLARASGRTWSGYRVYDDDDIARLHRVLVYRELGFPLAEIGALLDDPAVDERAHLSRQRRLLVERISHLQEMVSAVDRLKEAIDVNAPLTPEDRAEIFGTDWDPNWQDEAAERWGDTPQWEQSQQRTAKMGKEEWKRVKAETESLNADLAAAKRAGVDPGSAEAAALVERHRASISRFYDCSRSMQVLLARMYRQDERFAQTYEALEPGLTDWIVAAVEADARAHGVDPDTATWD</sequence>
<dbReference type="InterPro" id="IPR000551">
    <property type="entry name" value="MerR-type_HTH_dom"/>
</dbReference>
<dbReference type="SMART" id="SM00422">
    <property type="entry name" value="HTH_MERR"/>
    <property type="match status" value="1"/>
</dbReference>
<evidence type="ECO:0000313" key="7">
    <source>
        <dbReference type="EMBL" id="TCW23887.1"/>
    </source>
</evidence>
<evidence type="ECO:0000256" key="5">
    <source>
        <dbReference type="SAM" id="MobiDB-lite"/>
    </source>
</evidence>
<dbReference type="RefSeq" id="WP_131885728.1">
    <property type="nucleotide sequence ID" value="NZ_CP143053.1"/>
</dbReference>
<dbReference type="SUPFAM" id="SSF89082">
    <property type="entry name" value="Antibiotic binding domain of TipA-like multidrug resistance regulators"/>
    <property type="match status" value="1"/>
</dbReference>
<accession>A0A4R3ZU32</accession>
<feature type="compositionally biased region" description="Low complexity" evidence="5">
    <location>
        <begin position="8"/>
        <end position="18"/>
    </location>
</feature>
<protein>
    <submittedName>
        <fullName evidence="7">DNA-binding transcriptional MerR regulator</fullName>
    </submittedName>
</protein>
<dbReference type="GeneID" id="89529242"/>
<gene>
    <name evidence="7" type="ORF">EDD19_10937</name>
</gene>
<feature type="domain" description="HTH merR-type" evidence="6">
    <location>
        <begin position="32"/>
        <end position="101"/>
    </location>
</feature>
<dbReference type="Pfam" id="PF07739">
    <property type="entry name" value="TipAS"/>
    <property type="match status" value="1"/>
</dbReference>
<dbReference type="PROSITE" id="PS50937">
    <property type="entry name" value="HTH_MERR_2"/>
    <property type="match status" value="1"/>
</dbReference>
<evidence type="ECO:0000256" key="1">
    <source>
        <dbReference type="ARBA" id="ARBA00023015"/>
    </source>
</evidence>
<dbReference type="Proteomes" id="UP000295805">
    <property type="component" value="Unassembled WGS sequence"/>
</dbReference>
<keyword evidence="2 7" id="KW-0238">DNA-binding</keyword>
<comment type="caution">
    <text evidence="7">The sequence shown here is derived from an EMBL/GenBank/DDBJ whole genome shotgun (WGS) entry which is preliminary data.</text>
</comment>
<evidence type="ECO:0000256" key="4">
    <source>
        <dbReference type="ARBA" id="ARBA00023163"/>
    </source>
</evidence>
<organism evidence="7 8">
    <name type="scientific">Dietzia cinnamea</name>
    <dbReference type="NCBI Taxonomy" id="321318"/>
    <lineage>
        <taxon>Bacteria</taxon>
        <taxon>Bacillati</taxon>
        <taxon>Actinomycetota</taxon>
        <taxon>Actinomycetes</taxon>
        <taxon>Mycobacteriales</taxon>
        <taxon>Dietziaceae</taxon>
        <taxon>Dietzia</taxon>
    </lineage>
</organism>